<feature type="transmembrane region" description="Helical" evidence="2">
    <location>
        <begin position="113"/>
        <end position="133"/>
    </location>
</feature>
<dbReference type="AlphaFoldDB" id="A0A368PUV1"/>
<feature type="compositionally biased region" description="Polar residues" evidence="1">
    <location>
        <begin position="778"/>
        <end position="807"/>
    </location>
</feature>
<sequence length="807" mass="91026">MPEEMSNQTLHEYCSALRTELDLISDANATLMLLSNRTKDLWKSPRGTVIRIEVLVVVVVFMQLFLVAYGSRRRRSRNFFIQKGVLAAYTLSPSLVSYTLGSMQSSAIKSGMYSMWAISLYILFGCADSITAYSLTDNSQLMRQLFQSLLGYLYVFMIMGTTLNMGQVECQANFSGIHGRGCHLIFRTLPLIYLVLVAATYFMQRLAACRMASQSWFLNKMVADYMYQEHTMRGEDYDPATMTGYHYLVECNPGSTYIGDGKYVTRVPSDSIDLDKVWRNEDLSPDLKDACLSFSLFHLLRRRFFGFECGESSQPKTRDLVFKGLLAKKKEEKENDDGGASAAIDYDWIFKVIDIELAFMYDFFFTKYAAIYYGNLRTQYVLPLVSATLTVVTAFLTAGGLLRPPSKGMEGSVIVDTTAADVYLTVAILVCISFLQVVQVMYYWTTIWGRVSFACQRIRRKGCCMRLKEILVTIGLWVSPCRWSVHEQKLEQYSLLESVSNFSSQSKLTKFMVKPWNVFLKGLFSNPFELNPFTERMVRRPAVPRHVWSVVWKPGEPAELLAEVKKALVLSLERTHRHGNKLTNGALSLSSSGAYELLWACSLELRQGLELGSVSLQQKENQVCVILTWHIATCYCDKELSASGTNEHYEVATRLSKYCAYLVAFAPKLLPGHHYDTWLAFTVVAQEALRDAGDEETIYRKGLKLGKQLKNVHADRCWEVLAGFWAEMLLYLAPSDNVKEHVECLAKGGEFITHLWALLTHAGILDRGQSDVADIENNGGNQPASRPTNRDGPSTGKSSADCGRSSQ</sequence>
<protein>
    <recommendedName>
        <fullName evidence="3">DUF4220 domain-containing protein</fullName>
    </recommendedName>
</protein>
<feature type="transmembrane region" description="Helical" evidence="2">
    <location>
        <begin position="380"/>
        <end position="402"/>
    </location>
</feature>
<dbReference type="Pfam" id="PF13968">
    <property type="entry name" value="DUF4220"/>
    <property type="match status" value="1"/>
</dbReference>
<feature type="transmembrane region" description="Helical" evidence="2">
    <location>
        <begin position="145"/>
        <end position="164"/>
    </location>
</feature>
<dbReference type="OrthoDB" id="689741at2759"/>
<feature type="transmembrane region" description="Helical" evidence="2">
    <location>
        <begin position="80"/>
        <end position="101"/>
    </location>
</feature>
<proteinExistence type="predicted"/>
<feature type="domain" description="DUF4220" evidence="3">
    <location>
        <begin position="87"/>
        <end position="497"/>
    </location>
</feature>
<keyword evidence="2" id="KW-0472">Membrane</keyword>
<feature type="region of interest" description="Disordered" evidence="1">
    <location>
        <begin position="773"/>
        <end position="807"/>
    </location>
</feature>
<evidence type="ECO:0000256" key="1">
    <source>
        <dbReference type="SAM" id="MobiDB-lite"/>
    </source>
</evidence>
<organism evidence="4">
    <name type="scientific">Setaria italica</name>
    <name type="common">Foxtail millet</name>
    <name type="synonym">Panicum italicum</name>
    <dbReference type="NCBI Taxonomy" id="4555"/>
    <lineage>
        <taxon>Eukaryota</taxon>
        <taxon>Viridiplantae</taxon>
        <taxon>Streptophyta</taxon>
        <taxon>Embryophyta</taxon>
        <taxon>Tracheophyta</taxon>
        <taxon>Spermatophyta</taxon>
        <taxon>Magnoliopsida</taxon>
        <taxon>Liliopsida</taxon>
        <taxon>Poales</taxon>
        <taxon>Poaceae</taxon>
        <taxon>PACMAD clade</taxon>
        <taxon>Panicoideae</taxon>
        <taxon>Panicodae</taxon>
        <taxon>Paniceae</taxon>
        <taxon>Cenchrinae</taxon>
        <taxon>Setaria</taxon>
    </lineage>
</organism>
<accession>A0A368PUV1</accession>
<feature type="transmembrane region" description="Helical" evidence="2">
    <location>
        <begin position="184"/>
        <end position="203"/>
    </location>
</feature>
<dbReference type="InterPro" id="IPR025315">
    <property type="entry name" value="DUF4220"/>
</dbReference>
<keyword evidence="2" id="KW-1133">Transmembrane helix</keyword>
<reference evidence="4" key="1">
    <citation type="journal article" date="2012" name="Nat. Biotechnol.">
        <title>Reference genome sequence of the model plant Setaria.</title>
        <authorList>
            <person name="Bennetzen J.L."/>
            <person name="Schmutz J."/>
            <person name="Wang H."/>
            <person name="Percifield R."/>
            <person name="Hawkins J."/>
            <person name="Pontaroli A.C."/>
            <person name="Estep M."/>
            <person name="Feng L."/>
            <person name="Vaughn J.N."/>
            <person name="Grimwood J."/>
            <person name="Jenkins J."/>
            <person name="Barry K."/>
            <person name="Lindquist E."/>
            <person name="Hellsten U."/>
            <person name="Deshpande S."/>
            <person name="Wang X."/>
            <person name="Wu X."/>
            <person name="Mitros T."/>
            <person name="Triplett J."/>
            <person name="Yang X."/>
            <person name="Ye C.Y."/>
            <person name="Mauro-Herrera M."/>
            <person name="Wang L."/>
            <person name="Li P."/>
            <person name="Sharma M."/>
            <person name="Sharma R."/>
            <person name="Ronald P.C."/>
            <person name="Panaud O."/>
            <person name="Kellogg E.A."/>
            <person name="Brutnell T.P."/>
            <person name="Doust A.N."/>
            <person name="Tuskan G.A."/>
            <person name="Rokhsar D."/>
            <person name="Devos K.M."/>
        </authorList>
    </citation>
    <scope>NUCLEOTIDE SEQUENCE [LARGE SCALE GENOMIC DNA]</scope>
    <source>
        <strain evidence="4">Yugu1</strain>
    </source>
</reference>
<reference evidence="4" key="2">
    <citation type="submission" date="2015-07" db="EMBL/GenBank/DDBJ databases">
        <authorList>
            <person name="Noorani M."/>
        </authorList>
    </citation>
    <scope>NUCLEOTIDE SEQUENCE</scope>
    <source>
        <strain evidence="4">Yugu1</strain>
    </source>
</reference>
<dbReference type="Pfam" id="PF04578">
    <property type="entry name" value="DUF594"/>
    <property type="match status" value="1"/>
</dbReference>
<dbReference type="EMBL" id="CM003529">
    <property type="protein sequence ID" value="RCV09228.1"/>
    <property type="molecule type" value="Genomic_DNA"/>
</dbReference>
<dbReference type="PANTHER" id="PTHR31325">
    <property type="entry name" value="OS01G0798800 PROTEIN-RELATED"/>
    <property type="match status" value="1"/>
</dbReference>
<evidence type="ECO:0000313" key="4">
    <source>
        <dbReference type="EMBL" id="RCV09228.1"/>
    </source>
</evidence>
<name>A0A368PUV1_SETIT</name>
<dbReference type="InterPro" id="IPR007658">
    <property type="entry name" value="DUF594"/>
</dbReference>
<keyword evidence="2" id="KW-0812">Transmembrane</keyword>
<evidence type="ECO:0000256" key="2">
    <source>
        <dbReference type="SAM" id="Phobius"/>
    </source>
</evidence>
<evidence type="ECO:0000259" key="3">
    <source>
        <dbReference type="Pfam" id="PF13968"/>
    </source>
</evidence>
<feature type="transmembrane region" description="Helical" evidence="2">
    <location>
        <begin position="422"/>
        <end position="444"/>
    </location>
</feature>
<feature type="transmembrane region" description="Helical" evidence="2">
    <location>
        <begin position="49"/>
        <end position="68"/>
    </location>
</feature>
<gene>
    <name evidence="4" type="ORF">SETIT_2G010700v2</name>
</gene>